<dbReference type="SUPFAM" id="SSF53098">
    <property type="entry name" value="Ribonuclease H-like"/>
    <property type="match status" value="1"/>
</dbReference>
<dbReference type="InterPro" id="IPR041588">
    <property type="entry name" value="Integrase_H2C2"/>
</dbReference>
<keyword evidence="5" id="KW-0540">Nuclease</keyword>
<dbReference type="EC" id="3.1.26.4" evidence="2"/>
<dbReference type="PANTHER" id="PTHR37984:SF15">
    <property type="entry name" value="INTEGRASE CATALYTIC DOMAIN-CONTAINING PROTEIN"/>
    <property type="match status" value="1"/>
</dbReference>
<protein>
    <recommendedName>
        <fullName evidence="9">Gypsy retrotransposon integrase-like protein 1</fullName>
        <ecNumber evidence="2">3.1.26.4</ecNumber>
    </recommendedName>
</protein>
<evidence type="ECO:0000256" key="7">
    <source>
        <dbReference type="ARBA" id="ARBA00022801"/>
    </source>
</evidence>
<dbReference type="Pfam" id="PF17917">
    <property type="entry name" value="RT_RNaseH"/>
    <property type="match status" value="1"/>
</dbReference>
<evidence type="ECO:0000256" key="6">
    <source>
        <dbReference type="ARBA" id="ARBA00022759"/>
    </source>
</evidence>
<dbReference type="InterPro" id="IPR012337">
    <property type="entry name" value="RNaseH-like_sf"/>
</dbReference>
<dbReference type="Pfam" id="PF00078">
    <property type="entry name" value="RVT_1"/>
    <property type="match status" value="1"/>
</dbReference>
<keyword evidence="7" id="KW-0378">Hydrolase</keyword>
<gene>
    <name evidence="13" type="ORF">QQF64_009522</name>
</gene>
<dbReference type="Gene3D" id="3.10.20.370">
    <property type="match status" value="1"/>
</dbReference>
<dbReference type="InterPro" id="IPR041373">
    <property type="entry name" value="RT_RNaseH"/>
</dbReference>
<dbReference type="InterPro" id="IPR043502">
    <property type="entry name" value="DNA/RNA_pol_sf"/>
</dbReference>
<evidence type="ECO:0000256" key="2">
    <source>
        <dbReference type="ARBA" id="ARBA00012180"/>
    </source>
</evidence>
<keyword evidence="6" id="KW-0255">Endonuclease</keyword>
<evidence type="ECO:0000256" key="10">
    <source>
        <dbReference type="SAM" id="MobiDB-lite"/>
    </source>
</evidence>
<comment type="caution">
    <text evidence="13">The sequence shown here is derived from an EMBL/GenBank/DDBJ whole genome shotgun (WGS) entry which is preliminary data.</text>
</comment>
<evidence type="ECO:0000313" key="14">
    <source>
        <dbReference type="Proteomes" id="UP001558613"/>
    </source>
</evidence>
<keyword evidence="8" id="KW-0695">RNA-directed DNA polymerase</keyword>
<evidence type="ECO:0000256" key="3">
    <source>
        <dbReference type="ARBA" id="ARBA00022679"/>
    </source>
</evidence>
<accession>A0ABR3M2A4</accession>
<feature type="compositionally biased region" description="Basic and acidic residues" evidence="10">
    <location>
        <begin position="799"/>
        <end position="828"/>
    </location>
</feature>
<dbReference type="CDD" id="cd09274">
    <property type="entry name" value="RNase_HI_RT_Ty3"/>
    <property type="match status" value="1"/>
</dbReference>
<evidence type="ECO:0000259" key="12">
    <source>
        <dbReference type="PROSITE" id="PS50994"/>
    </source>
</evidence>
<dbReference type="PANTHER" id="PTHR37984">
    <property type="entry name" value="PROTEIN CBG26694"/>
    <property type="match status" value="1"/>
</dbReference>
<comment type="similarity">
    <text evidence="1">Belongs to the beta type-B retroviral polymerase family. HERV class-II K(HML-2) pol subfamily.</text>
</comment>
<evidence type="ECO:0000256" key="4">
    <source>
        <dbReference type="ARBA" id="ARBA00022695"/>
    </source>
</evidence>
<dbReference type="Gene3D" id="3.30.70.270">
    <property type="match status" value="2"/>
</dbReference>
<dbReference type="PROSITE" id="PS50878">
    <property type="entry name" value="RT_POL"/>
    <property type="match status" value="1"/>
</dbReference>
<proteinExistence type="inferred from homology"/>
<keyword evidence="14" id="KW-1185">Reference proteome</keyword>
<reference evidence="13 14" key="1">
    <citation type="submission" date="2023-09" db="EMBL/GenBank/DDBJ databases">
        <authorList>
            <person name="Wang M."/>
        </authorList>
    </citation>
    <scope>NUCLEOTIDE SEQUENCE [LARGE SCALE GENOMIC DNA]</scope>
    <source>
        <strain evidence="13">GT-2023</strain>
        <tissue evidence="13">Liver</tissue>
    </source>
</reference>
<evidence type="ECO:0000313" key="13">
    <source>
        <dbReference type="EMBL" id="KAL1258945.1"/>
    </source>
</evidence>
<dbReference type="InterPro" id="IPR000477">
    <property type="entry name" value="RT_dom"/>
</dbReference>
<dbReference type="Pfam" id="PF17921">
    <property type="entry name" value="Integrase_H2C2"/>
    <property type="match status" value="1"/>
</dbReference>
<dbReference type="PROSITE" id="PS50994">
    <property type="entry name" value="INTEGRASE"/>
    <property type="match status" value="1"/>
</dbReference>
<evidence type="ECO:0000256" key="1">
    <source>
        <dbReference type="ARBA" id="ARBA00010879"/>
    </source>
</evidence>
<evidence type="ECO:0000259" key="11">
    <source>
        <dbReference type="PROSITE" id="PS50878"/>
    </source>
</evidence>
<dbReference type="InterPro" id="IPR050951">
    <property type="entry name" value="Retrovirus_Pol_polyprotein"/>
</dbReference>
<feature type="region of interest" description="Disordered" evidence="10">
    <location>
        <begin position="759"/>
        <end position="842"/>
    </location>
</feature>
<evidence type="ECO:0000256" key="9">
    <source>
        <dbReference type="ARBA" id="ARBA00039658"/>
    </source>
</evidence>
<dbReference type="Proteomes" id="UP001558613">
    <property type="component" value="Unassembled WGS sequence"/>
</dbReference>
<name>A0ABR3M2A4_9TELE</name>
<feature type="domain" description="Integrase catalytic" evidence="12">
    <location>
        <begin position="460"/>
        <end position="618"/>
    </location>
</feature>
<dbReference type="Gene3D" id="3.30.420.10">
    <property type="entry name" value="Ribonuclease H-like superfamily/Ribonuclease H"/>
    <property type="match status" value="1"/>
</dbReference>
<keyword evidence="3" id="KW-0808">Transferase</keyword>
<evidence type="ECO:0000256" key="8">
    <source>
        <dbReference type="ARBA" id="ARBA00022918"/>
    </source>
</evidence>
<dbReference type="InterPro" id="IPR043128">
    <property type="entry name" value="Rev_trsase/Diguanyl_cyclase"/>
</dbReference>
<dbReference type="Pfam" id="PF00665">
    <property type="entry name" value="rve"/>
    <property type="match status" value="1"/>
</dbReference>
<dbReference type="Gene3D" id="1.10.340.70">
    <property type="match status" value="1"/>
</dbReference>
<sequence length="937" mass="106495">MENAVGDMKLLQVLVYLDDLIVFGRSLEEHEERLLKVLDRLGEVGLKLSPDKCQICQTQVKYLGHVVSADGVSPDPSKIEAVTKWPMPSNLKALQSFLGFCGYYRRFIANYSAIVRPLTDLTKGYAPTHGNPQKPYLLHIDASLRGLGAVLYQEYPEGMRPVAFASRKLKPSEKNYPIHQLEFLSLKWAVVDKFQEYLYGAQFTVRTDNNPLTYVLSTAKLSAVGHRWLAALSAYDFDIQYRPGKCNVDADLLSRCIPDEENESNWVTIPDSGVKSAFQRVDVDTEFSSPLYVDLLGASPDCIPDLYAFPTQLELMPLERLTKHDIKQAQAADEIVGPTIQAVRQGKWPEGIDSTGKLSIMKHELSKLTLKDGILHRLRQGSSGENDFQLVLPSEFHSMVLKAMHDDFGHLGVDRTLDMIRDRFFWPKMSEEVERYIKNCGKCVIHKSLAKKAAPLHQIVSNGPMDLVCMDFLSMEPDSKGFSNALIVTDHFTRYSQAFPTKSQKAYEVARILVDKYFVHYGLPARIHSDQGRDFESWLICELLSLMGIHKSRTTPYHPQGDPQPERFNRTLLTMLGTLSQEKKRRWSEHVVHLVHAYNSTKCDSMGYSPYYLMFGREARLPVDLCFGVTSDKDEVNHSRYVEKLRENLRDAYRLATEAATKRHQRNKKLYDRRVSFRVLEVGDRVLLKNLGLRGKHKLESKWAPDPYIVVERMSHVPVYWIKREDGKGGIKTIHRDHLLSIGDLVRVPTADAVPDLPVRRVTRSKVQQEKKRISHGSKNGGSERTDFSDSSSDSDYFTQKRNESHRREVIRRGIDQIRSVINRDKVVKPNKQGIQPTNQEPADIRLSADETSGQEECAVQSSCESQGNNPEGTVVAEEDPIIVTKPVSRLAKESETRSKRLIKPVKKLTYDEPGKSRDEPLTIIHRGLVIKIGNTK</sequence>
<dbReference type="SUPFAM" id="SSF56672">
    <property type="entry name" value="DNA/RNA polymerases"/>
    <property type="match status" value="1"/>
</dbReference>
<evidence type="ECO:0000256" key="5">
    <source>
        <dbReference type="ARBA" id="ARBA00022722"/>
    </source>
</evidence>
<dbReference type="InterPro" id="IPR036397">
    <property type="entry name" value="RNaseH_sf"/>
</dbReference>
<keyword evidence="4" id="KW-0548">Nucleotidyltransferase</keyword>
<dbReference type="InterPro" id="IPR001584">
    <property type="entry name" value="Integrase_cat-core"/>
</dbReference>
<feature type="domain" description="Reverse transcriptase" evidence="11">
    <location>
        <begin position="1"/>
        <end position="67"/>
    </location>
</feature>
<dbReference type="EMBL" id="JAYMGO010000016">
    <property type="protein sequence ID" value="KAL1258945.1"/>
    <property type="molecule type" value="Genomic_DNA"/>
</dbReference>
<organism evidence="13 14">
    <name type="scientific">Cirrhinus molitorella</name>
    <name type="common">mud carp</name>
    <dbReference type="NCBI Taxonomy" id="172907"/>
    <lineage>
        <taxon>Eukaryota</taxon>
        <taxon>Metazoa</taxon>
        <taxon>Chordata</taxon>
        <taxon>Craniata</taxon>
        <taxon>Vertebrata</taxon>
        <taxon>Euteleostomi</taxon>
        <taxon>Actinopterygii</taxon>
        <taxon>Neopterygii</taxon>
        <taxon>Teleostei</taxon>
        <taxon>Ostariophysi</taxon>
        <taxon>Cypriniformes</taxon>
        <taxon>Cyprinidae</taxon>
        <taxon>Labeoninae</taxon>
        <taxon>Labeonini</taxon>
        <taxon>Cirrhinus</taxon>
    </lineage>
</organism>